<evidence type="ECO:0000256" key="5">
    <source>
        <dbReference type="ARBA" id="ARBA00023136"/>
    </source>
</evidence>
<keyword evidence="5 6" id="KW-0472">Membrane</keyword>
<evidence type="ECO:0000256" key="1">
    <source>
        <dbReference type="ARBA" id="ARBA00004651"/>
    </source>
</evidence>
<feature type="transmembrane region" description="Helical" evidence="6">
    <location>
        <begin position="482"/>
        <end position="511"/>
    </location>
</feature>
<comment type="subcellular location">
    <subcellularLocation>
        <location evidence="1">Cell membrane</location>
        <topology evidence="1">Multi-pass membrane protein</topology>
    </subcellularLocation>
</comment>
<dbReference type="PANTHER" id="PTHR30482:SF10">
    <property type="entry name" value="HIGH-AFFINITY BRANCHED-CHAIN AMINO ACID TRANSPORT PROTEIN BRAE"/>
    <property type="match status" value="1"/>
</dbReference>
<dbReference type="InterPro" id="IPR001851">
    <property type="entry name" value="ABC_transp_permease"/>
</dbReference>
<keyword evidence="4 6" id="KW-1133">Transmembrane helix</keyword>
<keyword evidence="2" id="KW-1003">Cell membrane</keyword>
<dbReference type="CDD" id="cd06581">
    <property type="entry name" value="TM_PBP1_LivM_like"/>
    <property type="match status" value="1"/>
</dbReference>
<dbReference type="EMBL" id="JAPDNT010000023">
    <property type="protein sequence ID" value="MCW3476734.1"/>
    <property type="molecule type" value="Genomic_DNA"/>
</dbReference>
<feature type="transmembrane region" description="Helical" evidence="6">
    <location>
        <begin position="162"/>
        <end position="184"/>
    </location>
</feature>
<feature type="transmembrane region" description="Helical" evidence="6">
    <location>
        <begin position="288"/>
        <end position="311"/>
    </location>
</feature>
<comment type="caution">
    <text evidence="7">The sequence shown here is derived from an EMBL/GenBank/DDBJ whole genome shotgun (WGS) entry which is preliminary data.</text>
</comment>
<protein>
    <submittedName>
        <fullName evidence="7">Branched-chain amino acid ABC transporter permease</fullName>
    </submittedName>
</protein>
<dbReference type="PANTHER" id="PTHR30482">
    <property type="entry name" value="HIGH-AFFINITY BRANCHED-CHAIN AMINO ACID TRANSPORT SYSTEM PERMEASE"/>
    <property type="match status" value="1"/>
</dbReference>
<evidence type="ECO:0000313" key="8">
    <source>
        <dbReference type="Proteomes" id="UP001165679"/>
    </source>
</evidence>
<dbReference type="InterPro" id="IPR043428">
    <property type="entry name" value="LivM-like"/>
</dbReference>
<dbReference type="Proteomes" id="UP001165679">
    <property type="component" value="Unassembled WGS sequence"/>
</dbReference>
<keyword evidence="3 6" id="KW-0812">Transmembrane</keyword>
<feature type="transmembrane region" description="Helical" evidence="6">
    <location>
        <begin position="48"/>
        <end position="72"/>
    </location>
</feature>
<reference evidence="7" key="2">
    <citation type="submission" date="2022-10" db="EMBL/GenBank/DDBJ databases">
        <authorList>
            <person name="Trinh H.N."/>
        </authorList>
    </citation>
    <scope>NUCLEOTIDE SEQUENCE</scope>
    <source>
        <strain evidence="7">RN2-1</strain>
    </source>
</reference>
<dbReference type="Pfam" id="PF02653">
    <property type="entry name" value="BPD_transp_2"/>
    <property type="match status" value="1"/>
</dbReference>
<feature type="transmembrane region" description="Helical" evidence="6">
    <location>
        <begin position="451"/>
        <end position="476"/>
    </location>
</feature>
<keyword evidence="8" id="KW-1185">Reference proteome</keyword>
<feature type="transmembrane region" description="Helical" evidence="6">
    <location>
        <begin position="204"/>
        <end position="226"/>
    </location>
</feature>
<evidence type="ECO:0000256" key="2">
    <source>
        <dbReference type="ARBA" id="ARBA00022475"/>
    </source>
</evidence>
<feature type="transmembrane region" description="Helical" evidence="6">
    <location>
        <begin position="401"/>
        <end position="420"/>
    </location>
</feature>
<dbReference type="GO" id="GO:0005886">
    <property type="term" value="C:plasma membrane"/>
    <property type="evidence" value="ECO:0007669"/>
    <property type="project" value="UniProtKB-SubCell"/>
</dbReference>
<feature type="transmembrane region" description="Helical" evidence="6">
    <location>
        <begin position="84"/>
        <end position="105"/>
    </location>
</feature>
<feature type="transmembrane region" description="Helical" evidence="6">
    <location>
        <begin position="323"/>
        <end position="343"/>
    </location>
</feature>
<dbReference type="RefSeq" id="WP_264715566.1">
    <property type="nucleotide sequence ID" value="NZ_JAPDNT010000023.1"/>
</dbReference>
<accession>A0AA42CFK1</accession>
<organism evidence="7 8">
    <name type="scientific">Limobrevibacterium gyesilva</name>
    <dbReference type="NCBI Taxonomy" id="2991712"/>
    <lineage>
        <taxon>Bacteria</taxon>
        <taxon>Pseudomonadati</taxon>
        <taxon>Pseudomonadota</taxon>
        <taxon>Alphaproteobacteria</taxon>
        <taxon>Acetobacterales</taxon>
        <taxon>Acetobacteraceae</taxon>
        <taxon>Limobrevibacterium</taxon>
    </lineage>
</organism>
<evidence type="ECO:0000313" key="7">
    <source>
        <dbReference type="EMBL" id="MCW3476734.1"/>
    </source>
</evidence>
<feature type="transmembrane region" description="Helical" evidence="6">
    <location>
        <begin position="247"/>
        <end position="276"/>
    </location>
</feature>
<sequence length="574" mass="59434">MSGVHTPPGLAAPIHPILRRAVLTGLAFGAGAVHLTVVGVVLMLHQRWIVVGTLSLGEATLLAIAAGAGAMAAANAGTAAGARIMLGLLAGAVAAAPLAALAVLIDLVSLRAIFIALSPDLLAMLTLGLGPATGIALLIAGGAGAGLLGAALQQSPRAVIRAVLPGATAVVVAGVFQELIQLMLQQYEGVVNDVRAFLYSWEGLNPAGAITIFAVTALLGEAVGLRRRRRPAHAPPRDPRRARMMRAGIALLVLAVLPAFAGSYIGQVLMLVGLYILMGMGLNLEIGLAGLLDLGFVAFFAVGAYTTALLTTESAHALLHLSYWLAMPVAVLLSILVGVLFGLPVLGVRGDYLAVATLGLGEIVRVIVQSDFAAPLLGGAQGILEIPKPRIGPYVLGSPVALFYVTLAAAGVAAFVAWRLENSRLGRAWMALRDDEDVAQALGINLIQCKLLAYGLGAAFAGLAGSIFATMLTSVYPSSFQLLISINVLALIIVGGMGSLPGVVLGAVALIGLPELLREFGEYRYLFYGAVLIVMMRLRPEGLWPSDVRQRELHARDETLALDAGSDPLPVQPR</sequence>
<reference evidence="7" key="1">
    <citation type="submission" date="2022-09" db="EMBL/GenBank/DDBJ databases">
        <title>Rhodovastum sp. nov. RN2-1 isolated from soil in Seongnam, South Korea.</title>
        <authorList>
            <person name="Le N.T."/>
        </authorList>
    </citation>
    <scope>NUCLEOTIDE SEQUENCE</scope>
    <source>
        <strain evidence="7">RN2-1</strain>
    </source>
</reference>
<gene>
    <name evidence="7" type="ORF">OL599_19390</name>
</gene>
<feature type="transmembrane region" description="Helical" evidence="6">
    <location>
        <begin position="125"/>
        <end position="150"/>
    </location>
</feature>
<proteinExistence type="predicted"/>
<dbReference type="AlphaFoldDB" id="A0AA42CFK1"/>
<evidence type="ECO:0000256" key="4">
    <source>
        <dbReference type="ARBA" id="ARBA00022989"/>
    </source>
</evidence>
<feature type="transmembrane region" description="Helical" evidence="6">
    <location>
        <begin position="21"/>
        <end position="42"/>
    </location>
</feature>
<evidence type="ECO:0000256" key="6">
    <source>
        <dbReference type="SAM" id="Phobius"/>
    </source>
</evidence>
<evidence type="ECO:0000256" key="3">
    <source>
        <dbReference type="ARBA" id="ARBA00022692"/>
    </source>
</evidence>
<name>A0AA42CFK1_9PROT</name>
<dbReference type="GO" id="GO:0015658">
    <property type="term" value="F:branched-chain amino acid transmembrane transporter activity"/>
    <property type="evidence" value="ECO:0007669"/>
    <property type="project" value="InterPro"/>
</dbReference>